<dbReference type="Proteomes" id="UP000433181">
    <property type="component" value="Unassembled WGS sequence"/>
</dbReference>
<dbReference type="Pfam" id="PF19645">
    <property type="entry name" value="DUF6148"/>
    <property type="match status" value="1"/>
</dbReference>
<proteinExistence type="predicted"/>
<reference evidence="1 2" key="1">
    <citation type="submission" date="2019-08" db="EMBL/GenBank/DDBJ databases">
        <title>In-depth cultivation of the pig gut microbiome towards novel bacterial diversity and tailored functional studies.</title>
        <authorList>
            <person name="Wylensek D."/>
            <person name="Hitch T.C.A."/>
            <person name="Clavel T."/>
        </authorList>
    </citation>
    <scope>NUCLEOTIDE SEQUENCE [LARGE SCALE GENOMIC DNA]</scope>
    <source>
        <strain evidence="1 2">WCA-693-APC-5D-A</strain>
    </source>
</reference>
<evidence type="ECO:0000313" key="1">
    <source>
        <dbReference type="EMBL" id="MSU09194.1"/>
    </source>
</evidence>
<comment type="caution">
    <text evidence="1">The sequence shown here is derived from an EMBL/GenBank/DDBJ whole genome shotgun (WGS) entry which is preliminary data.</text>
</comment>
<dbReference type="EMBL" id="VUNR01000018">
    <property type="protein sequence ID" value="MSU09194.1"/>
    <property type="molecule type" value="Genomic_DNA"/>
</dbReference>
<gene>
    <name evidence="1" type="ORF">FYJ84_09380</name>
</gene>
<sequence>MQKMRNERLRQYWQAEQKVLSGQSYTIGNRALTRANLAEIRAAIDDLLAAGATLDDGEEAKMRRSKRVVFID</sequence>
<dbReference type="AlphaFoldDB" id="A0A6I2UI08"/>
<name>A0A6I2UI08_9FIRM</name>
<evidence type="ECO:0000313" key="2">
    <source>
        <dbReference type="Proteomes" id="UP000433181"/>
    </source>
</evidence>
<protein>
    <submittedName>
        <fullName evidence="1">Uncharacterized protein</fullName>
    </submittedName>
</protein>
<keyword evidence="2" id="KW-1185">Reference proteome</keyword>
<organism evidence="1 2">
    <name type="scientific">Anaerovibrio slackiae</name>
    <dbReference type="NCBI Taxonomy" id="2652309"/>
    <lineage>
        <taxon>Bacteria</taxon>
        <taxon>Bacillati</taxon>
        <taxon>Bacillota</taxon>
        <taxon>Negativicutes</taxon>
        <taxon>Selenomonadales</taxon>
        <taxon>Selenomonadaceae</taxon>
        <taxon>Anaerovibrio</taxon>
    </lineage>
</organism>
<dbReference type="InterPro" id="IPR046146">
    <property type="entry name" value="DUF6148"/>
</dbReference>
<accession>A0A6I2UI08</accession>